<name>A0A0D2X0X7_CAPO3</name>
<evidence type="ECO:0000313" key="5">
    <source>
        <dbReference type="Proteomes" id="UP000008743"/>
    </source>
</evidence>
<keyword evidence="5" id="KW-1185">Reference proteome</keyword>
<evidence type="ECO:0000259" key="2">
    <source>
        <dbReference type="Pfam" id="PF05603"/>
    </source>
</evidence>
<feature type="domain" description="Hikeshi-like C-terminal" evidence="3">
    <location>
        <begin position="168"/>
        <end position="221"/>
    </location>
</feature>
<dbReference type="AlphaFoldDB" id="A0A0D2X0X7"/>
<protein>
    <submittedName>
        <fullName evidence="4">Uncharacterized protein</fullName>
    </submittedName>
</protein>
<proteinExistence type="inferred from homology"/>
<dbReference type="FunCoup" id="A0A0D2X0X7">
    <property type="interactions" value="301"/>
</dbReference>
<dbReference type="PhylomeDB" id="A0A0D2X0X7"/>
<dbReference type="PANTHER" id="PTHR12925">
    <property type="entry name" value="HIKESHI FAMILY MEMBER"/>
    <property type="match status" value="1"/>
</dbReference>
<evidence type="ECO:0000259" key="3">
    <source>
        <dbReference type="Pfam" id="PF21057"/>
    </source>
</evidence>
<dbReference type="RefSeq" id="XP_004349770.2">
    <property type="nucleotide sequence ID" value="XM_004349720.2"/>
</dbReference>
<feature type="domain" description="Hikeshi-like N-terminal" evidence="2">
    <location>
        <begin position="6"/>
        <end position="157"/>
    </location>
</feature>
<dbReference type="Pfam" id="PF05603">
    <property type="entry name" value="Hikeshi-like_N"/>
    <property type="match status" value="1"/>
</dbReference>
<dbReference type="InterPro" id="IPR048364">
    <property type="entry name" value="Hikeshi-like_C"/>
</dbReference>
<comment type="similarity">
    <text evidence="1">Belongs to the OPI10 family.</text>
</comment>
<evidence type="ECO:0000256" key="1">
    <source>
        <dbReference type="ARBA" id="ARBA00006623"/>
    </source>
</evidence>
<dbReference type="InterPro" id="IPR008493">
    <property type="entry name" value="Hikeshi-like_N"/>
</dbReference>
<dbReference type="GO" id="GO:0030544">
    <property type="term" value="F:Hsp70 protein binding"/>
    <property type="evidence" value="ECO:0007669"/>
    <property type="project" value="TreeGrafter"/>
</dbReference>
<dbReference type="OrthoDB" id="10248398at2759"/>
<organism evidence="4 5">
    <name type="scientific">Capsaspora owczarzaki (strain ATCC 30864)</name>
    <dbReference type="NCBI Taxonomy" id="595528"/>
    <lineage>
        <taxon>Eukaryota</taxon>
        <taxon>Filasterea</taxon>
        <taxon>Capsaspora</taxon>
    </lineage>
</organism>
<dbReference type="InParanoid" id="A0A0D2X0X7"/>
<dbReference type="STRING" id="595528.A0A0D2X0X7"/>
<dbReference type="Proteomes" id="UP000008743">
    <property type="component" value="Unassembled WGS sequence"/>
</dbReference>
<dbReference type="PANTHER" id="PTHR12925:SF0">
    <property type="entry name" value="PROTEIN HIKESHI"/>
    <property type="match status" value="1"/>
</dbReference>
<dbReference type="GO" id="GO:0005634">
    <property type="term" value="C:nucleus"/>
    <property type="evidence" value="ECO:0007669"/>
    <property type="project" value="TreeGrafter"/>
</dbReference>
<dbReference type="GO" id="GO:0061608">
    <property type="term" value="F:nuclear import signal receptor activity"/>
    <property type="evidence" value="ECO:0007669"/>
    <property type="project" value="TreeGrafter"/>
</dbReference>
<dbReference type="InterPro" id="IPR031318">
    <property type="entry name" value="OPI10"/>
</dbReference>
<dbReference type="Pfam" id="PF21057">
    <property type="entry name" value="Hikeshi-like_C"/>
    <property type="match status" value="1"/>
</dbReference>
<dbReference type="GO" id="GO:0006606">
    <property type="term" value="P:protein import into nucleus"/>
    <property type="evidence" value="ECO:0007669"/>
    <property type="project" value="TreeGrafter"/>
</dbReference>
<evidence type="ECO:0000313" key="4">
    <source>
        <dbReference type="EMBL" id="KJE89829.1"/>
    </source>
</evidence>
<dbReference type="GO" id="GO:0005829">
    <property type="term" value="C:cytosol"/>
    <property type="evidence" value="ECO:0007669"/>
    <property type="project" value="TreeGrafter"/>
</dbReference>
<dbReference type="EMBL" id="KE346361">
    <property type="protein sequence ID" value="KJE89829.1"/>
    <property type="molecule type" value="Genomic_DNA"/>
</dbReference>
<sequence>MFGCLASGRLVQTEPVAVDPARVVFTIDDADKINHLVVFLLGHIPFDEGFGGAVYFGWPSAEGPVWQYLGFISNLKPSAIFRVSKTRPTQSEAAAPFASMYQNAAPMGGFQQNFGGSMMDSEQAQYPAYMYDASSIQAQVGISIEPLDDIAQQTPLADEASQAGGMIGFTQAMLANFFNYAMSFSTPTPKYNEEYVPTSVVKQWYESFERKLALNPNFWKQ</sequence>
<accession>A0A0D2X0X7</accession>
<reference evidence="5" key="1">
    <citation type="submission" date="2011-02" db="EMBL/GenBank/DDBJ databases">
        <title>The Genome Sequence of Capsaspora owczarzaki ATCC 30864.</title>
        <authorList>
            <person name="Russ C."/>
            <person name="Cuomo C."/>
            <person name="Burger G."/>
            <person name="Gray M.W."/>
            <person name="Holland P.W.H."/>
            <person name="King N."/>
            <person name="Lang F.B.F."/>
            <person name="Roger A.J."/>
            <person name="Ruiz-Trillo I."/>
            <person name="Young S.K."/>
            <person name="Zeng Q."/>
            <person name="Gargeya S."/>
            <person name="Alvarado L."/>
            <person name="Berlin A."/>
            <person name="Chapman S.B."/>
            <person name="Chen Z."/>
            <person name="Freedman E."/>
            <person name="Gellesch M."/>
            <person name="Goldberg J."/>
            <person name="Griggs A."/>
            <person name="Gujja S."/>
            <person name="Heilman E."/>
            <person name="Heiman D."/>
            <person name="Howarth C."/>
            <person name="Mehta T."/>
            <person name="Neiman D."/>
            <person name="Pearson M."/>
            <person name="Roberts A."/>
            <person name="Saif S."/>
            <person name="Shea T."/>
            <person name="Shenoy N."/>
            <person name="Sisk P."/>
            <person name="Stolte C."/>
            <person name="Sykes S."/>
            <person name="White J."/>
            <person name="Yandava C."/>
            <person name="Haas B."/>
            <person name="Nusbaum C."/>
            <person name="Birren B."/>
        </authorList>
    </citation>
    <scope>NUCLEOTIDE SEQUENCE</scope>
    <source>
        <strain evidence="5">ATCC 30864</strain>
    </source>
</reference>
<dbReference type="eggNOG" id="KOG4067">
    <property type="taxonomic scope" value="Eukaryota"/>
</dbReference>
<gene>
    <name evidence="4" type="ORF">CAOG_001250</name>
</gene>